<evidence type="ECO:0000313" key="3">
    <source>
        <dbReference type="Proteomes" id="UP000217199"/>
    </source>
</evidence>
<evidence type="ECO:0000313" key="2">
    <source>
        <dbReference type="EMBL" id="PAV17347.1"/>
    </source>
</evidence>
<feature type="compositionally biased region" description="Basic and acidic residues" evidence="1">
    <location>
        <begin position="619"/>
        <end position="634"/>
    </location>
</feature>
<gene>
    <name evidence="2" type="ORF">PNOK_0741100</name>
</gene>
<feature type="region of interest" description="Disordered" evidence="1">
    <location>
        <begin position="563"/>
        <end position="665"/>
    </location>
</feature>
<dbReference type="OrthoDB" id="3260095at2759"/>
<dbReference type="EMBL" id="NBII01000007">
    <property type="protein sequence ID" value="PAV17347.1"/>
    <property type="molecule type" value="Genomic_DNA"/>
</dbReference>
<proteinExistence type="predicted"/>
<feature type="region of interest" description="Disordered" evidence="1">
    <location>
        <begin position="122"/>
        <end position="163"/>
    </location>
</feature>
<feature type="compositionally biased region" description="Acidic residues" evidence="1">
    <location>
        <begin position="602"/>
        <end position="618"/>
    </location>
</feature>
<feature type="compositionally biased region" description="Basic and acidic residues" evidence="1">
    <location>
        <begin position="650"/>
        <end position="665"/>
    </location>
</feature>
<sequence length="665" mass="72767">MESENPFDDDMYSGRATRGGTSDDEGHGNGGGDGDDGTRIGHVDDDTARLLHNYFDTVERVIAARRARSEVPPVLRRSNGIEDGDGDGEVDRPLYYLPTTRQGRPVVVAGGSSSAPELLLASSSHRTTRRDRSSGSRPPPLPLPHTARTRTRTRTRTEGVGSTAHARYDADAANRVDLNVRNMLREMLVSAILSENSTVQERIMLLEDCRYSAMSSEMGIPFREILSERMEPFGVPALMYELGCCRPVWTTRPEDSLEVVAYPDLGTGLELVQYLIENWQDRPTVGNMGNMAWVVRTGCLKRSDEDSGNRLFQALRPLIGDNNTTTTKSEGGVRYEEYDISVTPLDGHKFVSDDGGFKALISLPKAYYRLSQLEEATVTAPSLSTSRFEPGRSYDLQNGRKPLPPVPKRTSIGIEFLAAKHAWRLKIGKNSLGLELVDGPSGYSHIEPSAWTSAVTPLKVDAAVEVIGFQSEGEGSGLLVPKFFLPRAELKPLTASGRGTHATRVKPCFCATPGEREEVLGFDDPRLLQDDGTLLLELCVRLGSQAPVLPSLPVQMSEANVAPREVPQAGSSSSVARAEADSATTVSEKTRADPSRGKGLDGIEDDYDDLYVSSEDEGEARTGQDEKDEDHISSIEDWEEVSTMDELSDTETKDGAWVKTGWKEK</sequence>
<evidence type="ECO:0000256" key="1">
    <source>
        <dbReference type="SAM" id="MobiDB-lite"/>
    </source>
</evidence>
<protein>
    <submittedName>
        <fullName evidence="2">Uncharacterized protein</fullName>
    </submittedName>
</protein>
<name>A0A286UCS1_9AGAM</name>
<dbReference type="InParanoid" id="A0A286UCS1"/>
<feature type="compositionally biased region" description="Basic and acidic residues" evidence="1">
    <location>
        <begin position="588"/>
        <end position="601"/>
    </location>
</feature>
<organism evidence="2 3">
    <name type="scientific">Pyrrhoderma noxium</name>
    <dbReference type="NCBI Taxonomy" id="2282107"/>
    <lineage>
        <taxon>Eukaryota</taxon>
        <taxon>Fungi</taxon>
        <taxon>Dikarya</taxon>
        <taxon>Basidiomycota</taxon>
        <taxon>Agaricomycotina</taxon>
        <taxon>Agaricomycetes</taxon>
        <taxon>Hymenochaetales</taxon>
        <taxon>Hymenochaetaceae</taxon>
        <taxon>Pyrrhoderma</taxon>
    </lineage>
</organism>
<dbReference type="Proteomes" id="UP000217199">
    <property type="component" value="Unassembled WGS sequence"/>
</dbReference>
<reference evidence="2 3" key="1">
    <citation type="journal article" date="2017" name="Mol. Ecol.">
        <title>Comparative and population genomic landscape of Phellinus noxius: A hypervariable fungus causing root rot in trees.</title>
        <authorList>
            <person name="Chung C.L."/>
            <person name="Lee T.J."/>
            <person name="Akiba M."/>
            <person name="Lee H.H."/>
            <person name="Kuo T.H."/>
            <person name="Liu D."/>
            <person name="Ke H.M."/>
            <person name="Yokoi T."/>
            <person name="Roa M.B."/>
            <person name="Lu M.J."/>
            <person name="Chang Y.Y."/>
            <person name="Ann P.J."/>
            <person name="Tsai J.N."/>
            <person name="Chen C.Y."/>
            <person name="Tzean S.S."/>
            <person name="Ota Y."/>
            <person name="Hattori T."/>
            <person name="Sahashi N."/>
            <person name="Liou R.F."/>
            <person name="Kikuchi T."/>
            <person name="Tsai I.J."/>
        </authorList>
    </citation>
    <scope>NUCLEOTIDE SEQUENCE [LARGE SCALE GENOMIC DNA]</scope>
    <source>
        <strain evidence="2 3">FFPRI411160</strain>
    </source>
</reference>
<feature type="compositionally biased region" description="Acidic residues" evidence="1">
    <location>
        <begin position="636"/>
        <end position="649"/>
    </location>
</feature>
<feature type="region of interest" description="Disordered" evidence="1">
    <location>
        <begin position="1"/>
        <end position="41"/>
    </location>
</feature>
<feature type="compositionally biased region" description="Acidic residues" evidence="1">
    <location>
        <begin position="1"/>
        <end position="11"/>
    </location>
</feature>
<dbReference type="AlphaFoldDB" id="A0A286UCS1"/>
<comment type="caution">
    <text evidence="2">The sequence shown here is derived from an EMBL/GenBank/DDBJ whole genome shotgun (WGS) entry which is preliminary data.</text>
</comment>
<keyword evidence="3" id="KW-1185">Reference proteome</keyword>
<accession>A0A286UCS1</accession>